<dbReference type="STRING" id="2325.TKV_c24390"/>
<keyword evidence="2" id="KW-1185">Reference proteome</keyword>
<dbReference type="EMBL" id="CP009170">
    <property type="protein sequence ID" value="AIS53557.1"/>
    <property type="molecule type" value="Genomic_DNA"/>
</dbReference>
<dbReference type="RefSeq" id="WP_201769479.1">
    <property type="nucleotide sequence ID" value="NZ_CP009170.1"/>
</dbReference>
<proteinExistence type="predicted"/>
<accession>A0A097AUN9</accession>
<evidence type="ECO:0000313" key="1">
    <source>
        <dbReference type="EMBL" id="AIS53557.1"/>
    </source>
</evidence>
<dbReference type="HOGENOM" id="CLU_2995196_0_0_9"/>
<evidence type="ECO:0000313" key="2">
    <source>
        <dbReference type="Proteomes" id="UP000029669"/>
    </source>
</evidence>
<name>A0A097AUN9_THEKI</name>
<sequence length="57" mass="6235">MVGYKVTKDTKAAFGIAKANVKHGEGGLPQIFVPNVKELEQKGILVPVKEIPLKNYK</sequence>
<dbReference type="AlphaFoldDB" id="A0A097AUN9"/>
<protein>
    <submittedName>
        <fullName evidence="1">Uncharacterized protein</fullName>
    </submittedName>
</protein>
<reference evidence="2" key="1">
    <citation type="journal article" date="2015" name="Genome Announc.">
        <title>Whole-Genome Sequences of 80 Environmental and Clinical Isolates of Burkholderia pseudomallei.</title>
        <authorList>
            <person name="Johnson S.L."/>
            <person name="Baker A.L."/>
            <person name="Chain P.S."/>
            <person name="Currie B.J."/>
            <person name="Daligault H.E."/>
            <person name="Davenport K.W."/>
            <person name="Davis C.B."/>
            <person name="Inglis T.J."/>
            <person name="Kaestli M."/>
            <person name="Koren S."/>
            <person name="Mayo M."/>
            <person name="Merritt A.J."/>
            <person name="Price E.P."/>
            <person name="Sarovich D.S."/>
            <person name="Warner J."/>
            <person name="Rosovitz M.J."/>
        </authorList>
    </citation>
    <scope>NUCLEOTIDE SEQUENCE [LARGE SCALE GENOMIC DNA]</scope>
    <source>
        <strain evidence="2">DSM 2030</strain>
    </source>
</reference>
<dbReference type="KEGG" id="tki:TKV_c24390"/>
<gene>
    <name evidence="1" type="ORF">TKV_c24390</name>
</gene>
<dbReference type="Proteomes" id="UP000029669">
    <property type="component" value="Chromosome"/>
</dbReference>
<organism evidence="1 2">
    <name type="scientific">Thermoanaerobacter kivui</name>
    <name type="common">Acetogenium kivui</name>
    <dbReference type="NCBI Taxonomy" id="2325"/>
    <lineage>
        <taxon>Bacteria</taxon>
        <taxon>Bacillati</taxon>
        <taxon>Bacillota</taxon>
        <taxon>Clostridia</taxon>
        <taxon>Thermoanaerobacterales</taxon>
        <taxon>Thermoanaerobacteraceae</taxon>
        <taxon>Thermoanaerobacter</taxon>
    </lineage>
</organism>